<name>A0A1F5X1G9_9BACT</name>
<evidence type="ECO:0000256" key="1">
    <source>
        <dbReference type="SAM" id="Phobius"/>
    </source>
</evidence>
<protein>
    <submittedName>
        <fullName evidence="2">Uncharacterized protein</fullName>
    </submittedName>
</protein>
<feature type="transmembrane region" description="Helical" evidence="1">
    <location>
        <begin position="97"/>
        <end position="117"/>
    </location>
</feature>
<keyword evidence="1" id="KW-0812">Transmembrane</keyword>
<feature type="transmembrane region" description="Helical" evidence="1">
    <location>
        <begin position="61"/>
        <end position="85"/>
    </location>
</feature>
<organism evidence="2 3">
    <name type="scientific">Candidatus Giovannonibacteria bacterium RIFCSPLOWO2_01_FULL_45_34</name>
    <dbReference type="NCBI Taxonomy" id="1798351"/>
    <lineage>
        <taxon>Bacteria</taxon>
        <taxon>Candidatus Giovannoniibacteriota</taxon>
    </lineage>
</organism>
<dbReference type="STRING" id="1798351.A2930_04035"/>
<dbReference type="EMBL" id="MFID01000006">
    <property type="protein sequence ID" value="OGF81739.1"/>
    <property type="molecule type" value="Genomic_DNA"/>
</dbReference>
<feature type="transmembrane region" description="Helical" evidence="1">
    <location>
        <begin position="21"/>
        <end position="41"/>
    </location>
</feature>
<proteinExistence type="predicted"/>
<keyword evidence="1" id="KW-0472">Membrane</keyword>
<sequence length="164" mass="18540">MTLTTHAIVGAAAAKLFPQHYILAFFAGFISHFFIDAIPHWDYTLSSMKKDEQNPLNNDIVFGRSFILDLLDIGFDFFLALFLPLLIFSSNEISQSLIVLCGAVGGVSPDALQFVYFKFRREPLVSLQKFHQWIHADTKIESWKRGIPAQLAIAVFVIFISTKI</sequence>
<dbReference type="Proteomes" id="UP000178114">
    <property type="component" value="Unassembled WGS sequence"/>
</dbReference>
<dbReference type="AlphaFoldDB" id="A0A1F5X1G9"/>
<reference evidence="2 3" key="1">
    <citation type="journal article" date="2016" name="Nat. Commun.">
        <title>Thousands of microbial genomes shed light on interconnected biogeochemical processes in an aquifer system.</title>
        <authorList>
            <person name="Anantharaman K."/>
            <person name="Brown C.T."/>
            <person name="Hug L.A."/>
            <person name="Sharon I."/>
            <person name="Castelle C.J."/>
            <person name="Probst A.J."/>
            <person name="Thomas B.C."/>
            <person name="Singh A."/>
            <person name="Wilkins M.J."/>
            <person name="Karaoz U."/>
            <person name="Brodie E.L."/>
            <person name="Williams K.H."/>
            <person name="Hubbard S.S."/>
            <person name="Banfield J.F."/>
        </authorList>
    </citation>
    <scope>NUCLEOTIDE SEQUENCE [LARGE SCALE GENOMIC DNA]</scope>
</reference>
<evidence type="ECO:0000313" key="3">
    <source>
        <dbReference type="Proteomes" id="UP000178114"/>
    </source>
</evidence>
<accession>A0A1F5X1G9</accession>
<comment type="caution">
    <text evidence="2">The sequence shown here is derived from an EMBL/GenBank/DDBJ whole genome shotgun (WGS) entry which is preliminary data.</text>
</comment>
<evidence type="ECO:0000313" key="2">
    <source>
        <dbReference type="EMBL" id="OGF81739.1"/>
    </source>
</evidence>
<keyword evidence="1" id="KW-1133">Transmembrane helix</keyword>
<gene>
    <name evidence="2" type="ORF">A2930_04035</name>
</gene>